<dbReference type="Gene3D" id="2.150.10.10">
    <property type="entry name" value="Serralysin-like metalloprotease, C-terminal"/>
    <property type="match status" value="9"/>
</dbReference>
<dbReference type="EMBL" id="CYSA01000007">
    <property type="protein sequence ID" value="CUH63415.1"/>
    <property type="molecule type" value="Genomic_DNA"/>
</dbReference>
<evidence type="ECO:0000256" key="3">
    <source>
        <dbReference type="SAM" id="MobiDB-lite"/>
    </source>
</evidence>
<dbReference type="InterPro" id="IPR011049">
    <property type="entry name" value="Serralysin-like_metalloprot_C"/>
</dbReference>
<dbReference type="SUPFAM" id="SSF51120">
    <property type="entry name" value="beta-Roll"/>
    <property type="match status" value="7"/>
</dbReference>
<sequence>MADPTLYTSVTDNTLLPYGQTVIDQGGESTLIAQGDDNSERFEISAIFEDGFSFGNRVFNELFLSTNGGVSFINQTINFAGTFENTDYIIAPFYDDLDNRTLPPGATPGIYFNINEERDSIVATWDGVGIYSNDVTAPNTFQLEIMDLGNGDAEIIYRFSDMGNSRLDSFQLGAVADGGPRVFLRGGTVADELGLAADMETLEGNTGVAGVWQFRVIDGQLQIDDLEGDVLTGNANPNTINGTARNDVISGGGGNDTIFGLMGIDRLNGDEGEDEIHGEKDDDILHGGADNDTLFGDAGDDSLFGDEGDDRLEGHSGINELDGGAGADALIGTGGTSYASYRSSASGLIVNLGSTGENTGDAVGDTYTSILNVIGSNFADEIAGNNSANILNGYGGNDNLDGDDGNDTLFGEAGDDTLVGGDGNDELSGGEGADDLIGGAGSDAASYRDAVTNVVADLADASSNSGAAAGDSYSSIENLIGGSEDDLLSGTSTANEISGFDGNDTLIGRDGDDTLRGENEDDILNGGLGADRLEGGLATDAASYADATTGVRADLSNSATNTGEAAGDTYSSIEGLIGSDFNDTLVGDGGDNLLQAGGGNNTLIGNTGDDTLRSGAGEDNMSGGSGSDTADYSIAAAGVAASLTDSSSNSGEARGDTYSSIENLMGSAFNDTLTGNSSDNMIMGLAGDDMISPLGGADTVDGGDGNDTVSYETGSFVTIDLEDATQNSGAATGATFTAVENLVGSAQSDVLLGDSADNMLAGGDNVDTLNGRDGDDTLQGGAGNDQLTGGSGADTIIIENGMGNDTVTDFDGTEDTLDFSNLSATDQAAVTYTANGSGDRVVNLGDGSTLTMTGVPRNTAPTGDVGISGTAAQGSTLTADASSVADADGLGPFSYQWMRGGADIAGATGGTYGLTQEDVGEQISVRVSYTDSFDTDESIASDPTTAVSNVNDAPTGAVTISGTAESGQTLTSDTSTLADADGLGTLSFQWLRDGTAITGATSASYELTSADIGTAVSLMVSYTDGQGTNEMVTSAATDTVATNNLTLTGTPGADRLIGADGDDTISGLDGPDTLSGNGGNDSITGGATEADLRDVIFGGDGNDYIDGGFGNDELRGDDGNDTIIGGFGVDTVIGGTGDDELTGQAWSDLIFGGDGNDFINGGFGYDRVNGGAGGDRFFHLGIADHGSDWIQDYSATDGDVLVFGQAGASAGQFQINLAETANAGVAGVQEAFVIYRPTGQIMWALVDGGGQDSINLVLDGVTHNLLE</sequence>
<evidence type="ECO:0000256" key="1">
    <source>
        <dbReference type="ARBA" id="ARBA00004613"/>
    </source>
</evidence>
<reference evidence="5 6" key="1">
    <citation type="submission" date="2015-09" db="EMBL/GenBank/DDBJ databases">
        <authorList>
            <consortium name="Swine Surveillance"/>
        </authorList>
    </citation>
    <scope>NUCLEOTIDE SEQUENCE [LARGE SCALE GENOMIC DNA]</scope>
    <source>
        <strain evidence="5 6">CECT 4357</strain>
    </source>
</reference>
<protein>
    <submittedName>
        <fullName evidence="5">Cyclolysin</fullName>
    </submittedName>
</protein>
<evidence type="ECO:0000259" key="4">
    <source>
        <dbReference type="Pfam" id="PF06119"/>
    </source>
</evidence>
<accession>A0A0P1F6E7</accession>
<organism evidence="5 6">
    <name type="scientific">Thalassovita gelatinovora</name>
    <name type="common">Thalassobius gelatinovorus</name>
    <dbReference type="NCBI Taxonomy" id="53501"/>
    <lineage>
        <taxon>Bacteria</taxon>
        <taxon>Pseudomonadati</taxon>
        <taxon>Pseudomonadota</taxon>
        <taxon>Alphaproteobacteria</taxon>
        <taxon>Rhodobacterales</taxon>
        <taxon>Roseobacteraceae</taxon>
        <taxon>Thalassovita</taxon>
    </lineage>
</organism>
<dbReference type="InterPro" id="IPR003886">
    <property type="entry name" value="NIDO_dom"/>
</dbReference>
<dbReference type="Pfam" id="PF00353">
    <property type="entry name" value="HemolysinCabind"/>
    <property type="match status" value="13"/>
</dbReference>
<gene>
    <name evidence="5" type="primary">cya_2</name>
    <name evidence="5" type="ORF">TG4357_00659</name>
</gene>
<name>A0A0P1F6E7_THAGE</name>
<dbReference type="PROSITE" id="PS00330">
    <property type="entry name" value="HEMOLYSIN_CALCIUM"/>
    <property type="match status" value="7"/>
</dbReference>
<evidence type="ECO:0000313" key="5">
    <source>
        <dbReference type="EMBL" id="CUH63415.1"/>
    </source>
</evidence>
<proteinExistence type="predicted"/>
<feature type="region of interest" description="Disordered" evidence="3">
    <location>
        <begin position="763"/>
        <end position="794"/>
    </location>
</feature>
<comment type="subcellular location">
    <subcellularLocation>
        <location evidence="1">Secreted</location>
    </subcellularLocation>
</comment>
<dbReference type="GO" id="GO:0005576">
    <property type="term" value="C:extracellular region"/>
    <property type="evidence" value="ECO:0007669"/>
    <property type="project" value="UniProtKB-SubCell"/>
</dbReference>
<dbReference type="Pfam" id="PF06119">
    <property type="entry name" value="NIDO"/>
    <property type="match status" value="1"/>
</dbReference>
<dbReference type="InterPro" id="IPR050557">
    <property type="entry name" value="RTX_toxin/Mannuronan_C5-epim"/>
</dbReference>
<dbReference type="RefSeq" id="WP_058261444.1">
    <property type="nucleotide sequence ID" value="NZ_CP051181.1"/>
</dbReference>
<dbReference type="GO" id="GO:0005509">
    <property type="term" value="F:calcium ion binding"/>
    <property type="evidence" value="ECO:0007669"/>
    <property type="project" value="InterPro"/>
</dbReference>
<dbReference type="Gene3D" id="2.60.40.2700">
    <property type="match status" value="1"/>
</dbReference>
<dbReference type="Proteomes" id="UP000051587">
    <property type="component" value="Unassembled WGS sequence"/>
</dbReference>
<dbReference type="InterPro" id="IPR001343">
    <property type="entry name" value="Hemolysn_Ca-bd"/>
</dbReference>
<evidence type="ECO:0000256" key="2">
    <source>
        <dbReference type="ARBA" id="ARBA00022525"/>
    </source>
</evidence>
<keyword evidence="2" id="KW-0964">Secreted</keyword>
<dbReference type="PRINTS" id="PR00313">
    <property type="entry name" value="CABNDNGRPT"/>
</dbReference>
<feature type="region of interest" description="Disordered" evidence="3">
    <location>
        <begin position="597"/>
        <end position="628"/>
    </location>
</feature>
<dbReference type="OrthoDB" id="7355596at2"/>
<dbReference type="InterPro" id="IPR018511">
    <property type="entry name" value="Hemolysin-typ_Ca-bd_CS"/>
</dbReference>
<dbReference type="PANTHER" id="PTHR38340">
    <property type="entry name" value="S-LAYER PROTEIN"/>
    <property type="match status" value="1"/>
</dbReference>
<keyword evidence="6" id="KW-1185">Reference proteome</keyword>
<evidence type="ECO:0000313" key="6">
    <source>
        <dbReference type="Proteomes" id="UP000051587"/>
    </source>
</evidence>
<dbReference type="PANTHER" id="PTHR38340:SF1">
    <property type="entry name" value="S-LAYER PROTEIN"/>
    <property type="match status" value="1"/>
</dbReference>
<dbReference type="AlphaFoldDB" id="A0A0P1F6E7"/>
<feature type="domain" description="NIDO" evidence="4">
    <location>
        <begin position="61"/>
        <end position="149"/>
    </location>
</feature>
<dbReference type="STRING" id="53501.SAMN04488043_107162"/>